<proteinExistence type="predicted"/>
<organism evidence="1">
    <name type="scientific">Anguilla anguilla</name>
    <name type="common">European freshwater eel</name>
    <name type="synonym">Muraena anguilla</name>
    <dbReference type="NCBI Taxonomy" id="7936"/>
    <lineage>
        <taxon>Eukaryota</taxon>
        <taxon>Metazoa</taxon>
        <taxon>Chordata</taxon>
        <taxon>Craniata</taxon>
        <taxon>Vertebrata</taxon>
        <taxon>Euteleostomi</taxon>
        <taxon>Actinopterygii</taxon>
        <taxon>Neopterygii</taxon>
        <taxon>Teleostei</taxon>
        <taxon>Anguilliformes</taxon>
        <taxon>Anguillidae</taxon>
        <taxon>Anguilla</taxon>
    </lineage>
</organism>
<accession>A0A0E9X6J9</accession>
<reference evidence="1" key="1">
    <citation type="submission" date="2014-11" db="EMBL/GenBank/DDBJ databases">
        <authorList>
            <person name="Amaro Gonzalez C."/>
        </authorList>
    </citation>
    <scope>NUCLEOTIDE SEQUENCE</scope>
</reference>
<dbReference type="EMBL" id="GBXM01011274">
    <property type="protein sequence ID" value="JAH97303.1"/>
    <property type="molecule type" value="Transcribed_RNA"/>
</dbReference>
<evidence type="ECO:0000313" key="1">
    <source>
        <dbReference type="EMBL" id="JAH97303.1"/>
    </source>
</evidence>
<dbReference type="AlphaFoldDB" id="A0A0E9X6J9"/>
<protein>
    <submittedName>
        <fullName evidence="1">Uncharacterized protein</fullName>
    </submittedName>
</protein>
<sequence length="81" mass="9115">MLQYALAAENKSETGLAQTSAAMHLHISSSIHISLMFNREYIYIHTRVNVSVFLTELIYSTSGYSALSTVYGVKWPPFPFI</sequence>
<name>A0A0E9X6J9_ANGAN</name>
<reference evidence="1" key="2">
    <citation type="journal article" date="2015" name="Fish Shellfish Immunol.">
        <title>Early steps in the European eel (Anguilla anguilla)-Vibrio vulnificus interaction in the gills: Role of the RtxA13 toxin.</title>
        <authorList>
            <person name="Callol A."/>
            <person name="Pajuelo D."/>
            <person name="Ebbesson L."/>
            <person name="Teles M."/>
            <person name="MacKenzie S."/>
            <person name="Amaro C."/>
        </authorList>
    </citation>
    <scope>NUCLEOTIDE SEQUENCE</scope>
</reference>